<accession>A0A1N7BSE0</accession>
<dbReference type="EMBL" id="FTMD01000019">
    <property type="protein sequence ID" value="SIR54220.1"/>
    <property type="molecule type" value="Genomic_DNA"/>
</dbReference>
<proteinExistence type="predicted"/>
<keyword evidence="3" id="KW-1185">Reference proteome</keyword>
<evidence type="ECO:0000313" key="3">
    <source>
        <dbReference type="Proteomes" id="UP000186819"/>
    </source>
</evidence>
<dbReference type="RefSeq" id="WP_170879146.1">
    <property type="nucleotide sequence ID" value="NZ_FTMD01000019.1"/>
</dbReference>
<sequence>MPIVIDELVAEVQPEPNPAQTAGAAPRPPEGRPGETLLDLLTVTREREARLAID</sequence>
<feature type="region of interest" description="Disordered" evidence="1">
    <location>
        <begin position="11"/>
        <end position="36"/>
    </location>
</feature>
<gene>
    <name evidence="2" type="ORF">SAMN05421829_11940</name>
</gene>
<dbReference type="AlphaFoldDB" id="A0A1N7BSE0"/>
<name>A0A1N7BSE0_9RHOO</name>
<evidence type="ECO:0000313" key="2">
    <source>
        <dbReference type="EMBL" id="SIR54220.1"/>
    </source>
</evidence>
<organism evidence="2 3">
    <name type="scientific">Aromatoleum tolulyticum</name>
    <dbReference type="NCBI Taxonomy" id="34027"/>
    <lineage>
        <taxon>Bacteria</taxon>
        <taxon>Pseudomonadati</taxon>
        <taxon>Pseudomonadota</taxon>
        <taxon>Betaproteobacteria</taxon>
        <taxon>Rhodocyclales</taxon>
        <taxon>Rhodocyclaceae</taxon>
        <taxon>Aromatoleum</taxon>
    </lineage>
</organism>
<protein>
    <submittedName>
        <fullName evidence="2">Uncharacterized protein</fullName>
    </submittedName>
</protein>
<evidence type="ECO:0000256" key="1">
    <source>
        <dbReference type="SAM" id="MobiDB-lite"/>
    </source>
</evidence>
<dbReference type="Proteomes" id="UP000186819">
    <property type="component" value="Unassembled WGS sequence"/>
</dbReference>
<dbReference type="STRING" id="34027.SAMN05421829_11940"/>
<reference evidence="3" key="1">
    <citation type="submission" date="2017-01" db="EMBL/GenBank/DDBJ databases">
        <authorList>
            <person name="Varghese N."/>
            <person name="Submissions S."/>
        </authorList>
    </citation>
    <scope>NUCLEOTIDE SEQUENCE [LARGE SCALE GENOMIC DNA]</scope>
    <source>
        <strain evidence="3">ATCC 51758</strain>
    </source>
</reference>